<dbReference type="EMBL" id="JAGPYM010000001">
    <property type="protein sequence ID" value="KAH6900640.1"/>
    <property type="molecule type" value="Genomic_DNA"/>
</dbReference>
<feature type="domain" description="F-box" evidence="3">
    <location>
        <begin position="232"/>
        <end position="282"/>
    </location>
</feature>
<dbReference type="OrthoDB" id="2117972at2759"/>
<gene>
    <name evidence="4" type="ORF">B0T10DRAFT_33303</name>
</gene>
<sequence>MSSSPSSSSAKKGGLDSELESFRRQWISDIQHQHDPHQPQTQQSRAATTTGPGPAPGPSHRRGPSFSTRPSKPAAGEDEVDNDEFQTQSFDDPLSSSPTQVRHEVRGGVSTKKKLSSALDHYEEAMAKEAQGNMGDSLKLYRIAYRMDNGVDRRYREKHFPKMMPSTHPAGSSTIINNTTTPASSSSVPVPSTAANADAEPQPLSIGDLIASFASLKIVPAPPEVEGMPQPPSPLANLPDEILIHILRDVAIADVADFARLSRVCKRLAYLVATEQRIWRRITLGSEFGLGSMLYRFEKGISWDDLGEEEQDLVQVIDGFVLGPSEVAQRRKDAAVALTESLTPLVYPTWESHFRSRPRIRFNGCYISTVNYVRSGAASTDQNTWGGSPIHIVTYYRYLRFFRDGTCISLLTTHEPTDVVHHLTRRDLYLHRDSAHRHLPSSVMSLALKGRWRLSSAEDRQDPEASTSRGGRDDPEGDVFVETEGVWSKYMYRMDLSLRSAGKGSRNNKLTWRGFYSYNKLTDDWGEFGLKNDKPFFFSRVKSYGFGE</sequence>
<feature type="region of interest" description="Disordered" evidence="2">
    <location>
        <begin position="1"/>
        <end position="113"/>
    </location>
</feature>
<dbReference type="PANTHER" id="PTHR12874">
    <property type="entry name" value="F-BOX ONLY PROTEIN 48-RELATED"/>
    <property type="match status" value="1"/>
</dbReference>
<evidence type="ECO:0000313" key="4">
    <source>
        <dbReference type="EMBL" id="KAH6900640.1"/>
    </source>
</evidence>
<name>A0A9P8WJ86_9HYPO</name>
<feature type="region of interest" description="Disordered" evidence="2">
    <location>
        <begin position="161"/>
        <end position="199"/>
    </location>
</feature>
<dbReference type="Pfam" id="PF12937">
    <property type="entry name" value="F-box-like"/>
    <property type="match status" value="1"/>
</dbReference>
<feature type="region of interest" description="Disordered" evidence="2">
    <location>
        <begin position="455"/>
        <end position="478"/>
    </location>
</feature>
<evidence type="ECO:0000259" key="3">
    <source>
        <dbReference type="PROSITE" id="PS50181"/>
    </source>
</evidence>
<feature type="compositionally biased region" description="Low complexity" evidence="2">
    <location>
        <begin position="38"/>
        <end position="52"/>
    </location>
</feature>
<feature type="compositionally biased region" description="Polar residues" evidence="2">
    <location>
        <begin position="85"/>
        <end position="100"/>
    </location>
</feature>
<dbReference type="PANTHER" id="PTHR12874:SF9">
    <property type="entry name" value="F-BOX ONLY PROTEIN 48"/>
    <property type="match status" value="1"/>
</dbReference>
<protein>
    <recommendedName>
        <fullName evidence="3">F-box domain-containing protein</fullName>
    </recommendedName>
</protein>
<dbReference type="GO" id="GO:0019005">
    <property type="term" value="C:SCF ubiquitin ligase complex"/>
    <property type="evidence" value="ECO:0007669"/>
    <property type="project" value="TreeGrafter"/>
</dbReference>
<dbReference type="PROSITE" id="PS50181">
    <property type="entry name" value="FBOX"/>
    <property type="match status" value="1"/>
</dbReference>
<keyword evidence="5" id="KW-1185">Reference proteome</keyword>
<dbReference type="GO" id="GO:0005737">
    <property type="term" value="C:cytoplasm"/>
    <property type="evidence" value="ECO:0007669"/>
    <property type="project" value="TreeGrafter"/>
</dbReference>
<evidence type="ECO:0000256" key="2">
    <source>
        <dbReference type="SAM" id="MobiDB-lite"/>
    </source>
</evidence>
<feature type="compositionally biased region" description="Low complexity" evidence="2">
    <location>
        <begin position="172"/>
        <end position="197"/>
    </location>
</feature>
<comment type="caution">
    <text evidence="4">The sequence shown here is derived from an EMBL/GenBank/DDBJ whole genome shotgun (WGS) entry which is preliminary data.</text>
</comment>
<dbReference type="InterPro" id="IPR001810">
    <property type="entry name" value="F-box_dom"/>
</dbReference>
<dbReference type="InterPro" id="IPR045464">
    <property type="entry name" value="Hrt3/FBXO9_C"/>
</dbReference>
<dbReference type="Proteomes" id="UP000777438">
    <property type="component" value="Unassembled WGS sequence"/>
</dbReference>
<proteinExistence type="predicted"/>
<dbReference type="SUPFAM" id="SSF81383">
    <property type="entry name" value="F-box domain"/>
    <property type="match status" value="1"/>
</dbReference>
<evidence type="ECO:0000256" key="1">
    <source>
        <dbReference type="ARBA" id="ARBA00022786"/>
    </source>
</evidence>
<accession>A0A9P8WJ86</accession>
<dbReference type="InterPro" id="IPR036047">
    <property type="entry name" value="F-box-like_dom_sf"/>
</dbReference>
<dbReference type="AlphaFoldDB" id="A0A9P8WJ86"/>
<evidence type="ECO:0000313" key="5">
    <source>
        <dbReference type="Proteomes" id="UP000777438"/>
    </source>
</evidence>
<dbReference type="GO" id="GO:0031146">
    <property type="term" value="P:SCF-dependent proteasomal ubiquitin-dependent protein catabolic process"/>
    <property type="evidence" value="ECO:0007669"/>
    <property type="project" value="TreeGrafter"/>
</dbReference>
<dbReference type="Pfam" id="PF19270">
    <property type="entry name" value="FBO_C"/>
    <property type="match status" value="1"/>
</dbReference>
<reference evidence="4 5" key="1">
    <citation type="journal article" date="2021" name="Nat. Commun.">
        <title>Genetic determinants of endophytism in the Arabidopsis root mycobiome.</title>
        <authorList>
            <person name="Mesny F."/>
            <person name="Miyauchi S."/>
            <person name="Thiergart T."/>
            <person name="Pickel B."/>
            <person name="Atanasova L."/>
            <person name="Karlsson M."/>
            <person name="Huettel B."/>
            <person name="Barry K.W."/>
            <person name="Haridas S."/>
            <person name="Chen C."/>
            <person name="Bauer D."/>
            <person name="Andreopoulos W."/>
            <person name="Pangilinan J."/>
            <person name="LaButti K."/>
            <person name="Riley R."/>
            <person name="Lipzen A."/>
            <person name="Clum A."/>
            <person name="Drula E."/>
            <person name="Henrissat B."/>
            <person name="Kohler A."/>
            <person name="Grigoriev I.V."/>
            <person name="Martin F.M."/>
            <person name="Hacquard S."/>
        </authorList>
    </citation>
    <scope>NUCLEOTIDE SEQUENCE [LARGE SCALE GENOMIC DNA]</scope>
    <source>
        <strain evidence="4 5">MPI-CAGE-CH-0241</strain>
    </source>
</reference>
<organism evidence="4 5">
    <name type="scientific">Thelonectria olida</name>
    <dbReference type="NCBI Taxonomy" id="1576542"/>
    <lineage>
        <taxon>Eukaryota</taxon>
        <taxon>Fungi</taxon>
        <taxon>Dikarya</taxon>
        <taxon>Ascomycota</taxon>
        <taxon>Pezizomycotina</taxon>
        <taxon>Sordariomycetes</taxon>
        <taxon>Hypocreomycetidae</taxon>
        <taxon>Hypocreales</taxon>
        <taxon>Nectriaceae</taxon>
        <taxon>Thelonectria</taxon>
    </lineage>
</organism>
<dbReference type="Gene3D" id="1.20.1280.50">
    <property type="match status" value="1"/>
</dbReference>
<keyword evidence="1" id="KW-0833">Ubl conjugation pathway</keyword>